<proteinExistence type="inferred from homology"/>
<dbReference type="RefSeq" id="WP_142813154.1">
    <property type="nucleotide sequence ID" value="NZ_CP036282.1"/>
</dbReference>
<dbReference type="InterPro" id="IPR007607">
    <property type="entry name" value="BacA/B"/>
</dbReference>
<dbReference type="Pfam" id="PF04519">
    <property type="entry name" value="Bactofilin"/>
    <property type="match status" value="1"/>
</dbReference>
<sequence>MFNMKKQPPIKSLIADGSLIQGNVSFSDGLRIDGQVVGNVRAKDDVASILVISETASVQGEIIADHIIINGSVKGPVTARMLLELQPKARIEGDVDYSALEMHPGALITGQLRPILEGEEKPTLKLAANNQ</sequence>
<comment type="similarity">
    <text evidence="1">Belongs to the bactofilin family.</text>
</comment>
<dbReference type="EMBL" id="CP036282">
    <property type="protein sequence ID" value="QDL55980.1"/>
    <property type="molecule type" value="Genomic_DNA"/>
</dbReference>
<dbReference type="PANTHER" id="PTHR35024:SF4">
    <property type="entry name" value="POLYMER-FORMING CYTOSKELETAL PROTEIN"/>
    <property type="match status" value="1"/>
</dbReference>
<gene>
    <name evidence="2" type="ORF">EXZ61_18350</name>
</gene>
<accession>A0A515ETI0</accession>
<protein>
    <submittedName>
        <fullName evidence="2">Polymer-forming cytoskeletal protein</fullName>
    </submittedName>
</protein>
<dbReference type="AlphaFoldDB" id="A0A515ETI0"/>
<evidence type="ECO:0000313" key="3">
    <source>
        <dbReference type="Proteomes" id="UP000317365"/>
    </source>
</evidence>
<name>A0A515ETI0_9BURK</name>
<keyword evidence="3" id="KW-1185">Reference proteome</keyword>
<organism evidence="2 3">
    <name type="scientific">Rhodoferax aquaticus</name>
    <dbReference type="NCBI Taxonomy" id="2527691"/>
    <lineage>
        <taxon>Bacteria</taxon>
        <taxon>Pseudomonadati</taxon>
        <taxon>Pseudomonadota</taxon>
        <taxon>Betaproteobacteria</taxon>
        <taxon>Burkholderiales</taxon>
        <taxon>Comamonadaceae</taxon>
        <taxon>Rhodoferax</taxon>
    </lineage>
</organism>
<dbReference type="PANTHER" id="PTHR35024">
    <property type="entry name" value="HYPOTHETICAL CYTOSOLIC PROTEIN"/>
    <property type="match status" value="1"/>
</dbReference>
<evidence type="ECO:0000256" key="1">
    <source>
        <dbReference type="ARBA" id="ARBA00044755"/>
    </source>
</evidence>
<dbReference type="Proteomes" id="UP000317365">
    <property type="component" value="Chromosome"/>
</dbReference>
<evidence type="ECO:0000313" key="2">
    <source>
        <dbReference type="EMBL" id="QDL55980.1"/>
    </source>
</evidence>
<reference evidence="3" key="2">
    <citation type="journal article" date="2020" name="Int. J. Syst. Evol. Microbiol.">
        <title>Genomic insights into a novel species Rhodoferax aquaticus sp. nov., isolated from freshwater.</title>
        <authorList>
            <person name="Li T."/>
            <person name="Zhuo Y."/>
            <person name="Jin C.Z."/>
            <person name="Wu X."/>
            <person name="Ko S.R."/>
            <person name="Jin F.J."/>
            <person name="Ahn C.Y."/>
            <person name="Oh H.M."/>
            <person name="Lee H.G."/>
            <person name="Jin L."/>
        </authorList>
    </citation>
    <scope>NUCLEOTIDE SEQUENCE [LARGE SCALE GENOMIC DNA]</scope>
    <source>
        <strain evidence="3">Gr-4</strain>
    </source>
</reference>
<reference evidence="3" key="1">
    <citation type="submission" date="2019-02" db="EMBL/GenBank/DDBJ databases">
        <title>Complete genome sequence of Rhodoferax sp. Gr-4.</title>
        <authorList>
            <person name="Jin L."/>
        </authorList>
    </citation>
    <scope>NUCLEOTIDE SEQUENCE [LARGE SCALE GENOMIC DNA]</scope>
    <source>
        <strain evidence="3">Gr-4</strain>
    </source>
</reference>
<dbReference type="KEGG" id="rhg:EXZ61_18350"/>